<dbReference type="Pfam" id="PF01899">
    <property type="entry name" value="MNHE"/>
    <property type="match status" value="1"/>
</dbReference>
<organism evidence="8 9">
    <name type="scientific">Phaeobacter porticola</name>
    <dbReference type="NCBI Taxonomy" id="1844006"/>
    <lineage>
        <taxon>Bacteria</taxon>
        <taxon>Pseudomonadati</taxon>
        <taxon>Pseudomonadota</taxon>
        <taxon>Alphaproteobacteria</taxon>
        <taxon>Rhodobacterales</taxon>
        <taxon>Roseobacteraceae</taxon>
        <taxon>Phaeobacter</taxon>
    </lineage>
</organism>
<dbReference type="RefSeq" id="WP_072504309.1">
    <property type="nucleotide sequence ID" value="NZ_CP016364.1"/>
</dbReference>
<dbReference type="GO" id="GO:0005886">
    <property type="term" value="C:plasma membrane"/>
    <property type="evidence" value="ECO:0007669"/>
    <property type="project" value="UniProtKB-SubCell"/>
</dbReference>
<evidence type="ECO:0000256" key="4">
    <source>
        <dbReference type="ARBA" id="ARBA00022692"/>
    </source>
</evidence>
<comment type="similarity">
    <text evidence="2">Belongs to the CPA3 antiporters (TC 2.A.63) subunit E family.</text>
</comment>
<evidence type="ECO:0000256" key="2">
    <source>
        <dbReference type="ARBA" id="ARBA00006228"/>
    </source>
</evidence>
<evidence type="ECO:0000256" key="7">
    <source>
        <dbReference type="SAM" id="Phobius"/>
    </source>
</evidence>
<dbReference type="NCBIfam" id="NF006518">
    <property type="entry name" value="PRK08965.1-2"/>
    <property type="match status" value="1"/>
</dbReference>
<evidence type="ECO:0000256" key="5">
    <source>
        <dbReference type="ARBA" id="ARBA00022989"/>
    </source>
</evidence>
<keyword evidence="9" id="KW-1185">Reference proteome</keyword>
<dbReference type="GO" id="GO:0008324">
    <property type="term" value="F:monoatomic cation transmembrane transporter activity"/>
    <property type="evidence" value="ECO:0007669"/>
    <property type="project" value="InterPro"/>
</dbReference>
<evidence type="ECO:0000256" key="6">
    <source>
        <dbReference type="ARBA" id="ARBA00023136"/>
    </source>
</evidence>
<sequence>MNLMRRILPHPILTLVLTLTWLLLVNGWSLNSLVFGFMLGVLIPFLTQPYWPQQLKMKEPVKIIGYILVVLYDIVVANLVVAKIVLFKSNASRHPNWVTIPLDLRTPEAITVLAATITMTPGTVSADLSAEGHALLVHCLDAPDPEAVRDEIKDRYERRLKEIFE</sequence>
<dbReference type="PANTHER" id="PTHR34584:SF1">
    <property type="entry name" value="NA(+)_H(+) ANTIPORTER SUBUNIT E1"/>
    <property type="match status" value="1"/>
</dbReference>
<dbReference type="OrthoDB" id="9807187at2"/>
<keyword evidence="6 7" id="KW-0472">Membrane</keyword>
<dbReference type="EMBL" id="CP016364">
    <property type="protein sequence ID" value="APG46645.1"/>
    <property type="molecule type" value="Genomic_DNA"/>
</dbReference>
<dbReference type="InterPro" id="IPR002758">
    <property type="entry name" value="Cation_antiport_E"/>
</dbReference>
<dbReference type="STRING" id="1844006.PhaeoP97_01220"/>
<dbReference type="KEGG" id="php:PhaeoP97_01220"/>
<evidence type="ECO:0000313" key="9">
    <source>
        <dbReference type="Proteomes" id="UP000183859"/>
    </source>
</evidence>
<evidence type="ECO:0000313" key="8">
    <source>
        <dbReference type="EMBL" id="APG46645.1"/>
    </source>
</evidence>
<dbReference type="PANTHER" id="PTHR34584">
    <property type="entry name" value="NA(+)/H(+) ANTIPORTER SUBUNIT E1"/>
    <property type="match status" value="1"/>
</dbReference>
<name>A0A1L3I3E8_9RHOB</name>
<keyword evidence="4 7" id="KW-0812">Transmembrane</keyword>
<dbReference type="PIRSF" id="PIRSF019239">
    <property type="entry name" value="MrpE"/>
    <property type="match status" value="1"/>
</dbReference>
<reference evidence="9" key="1">
    <citation type="submission" date="2016-07" db="EMBL/GenBank/DDBJ databases">
        <title>Phaeobacter portensis sp. nov., a tropodithietic acid producing bacterium isolated from a German harbor.</title>
        <authorList>
            <person name="Freese H.M."/>
            <person name="Bunk B."/>
            <person name="Breider S."/>
            <person name="Brinkhoff T."/>
        </authorList>
    </citation>
    <scope>NUCLEOTIDE SEQUENCE [LARGE SCALE GENOMIC DNA]</scope>
    <source>
        <strain evidence="9">P97</strain>
    </source>
</reference>
<proteinExistence type="inferred from homology"/>
<dbReference type="AlphaFoldDB" id="A0A1L3I3E8"/>
<comment type="subcellular location">
    <subcellularLocation>
        <location evidence="1">Cell membrane</location>
        <topology evidence="1">Multi-pass membrane protein</topology>
    </subcellularLocation>
</comment>
<evidence type="ECO:0000256" key="3">
    <source>
        <dbReference type="ARBA" id="ARBA00022475"/>
    </source>
</evidence>
<protein>
    <submittedName>
        <fullName evidence="8">Monovalent cation/proton antiporter subunit E</fullName>
    </submittedName>
</protein>
<gene>
    <name evidence="8" type="ORF">PhaeoP97_01220</name>
</gene>
<evidence type="ECO:0000256" key="1">
    <source>
        <dbReference type="ARBA" id="ARBA00004651"/>
    </source>
</evidence>
<keyword evidence="5 7" id="KW-1133">Transmembrane helix</keyword>
<feature type="transmembrane region" description="Helical" evidence="7">
    <location>
        <begin position="63"/>
        <end position="86"/>
    </location>
</feature>
<feature type="transmembrane region" description="Helical" evidence="7">
    <location>
        <begin position="12"/>
        <end position="43"/>
    </location>
</feature>
<accession>A0A1L3I3E8</accession>
<keyword evidence="3" id="KW-1003">Cell membrane</keyword>
<dbReference type="Proteomes" id="UP000183859">
    <property type="component" value="Chromosome"/>
</dbReference>